<gene>
    <name evidence="1" type="ORF">BV898_19873</name>
</gene>
<organism evidence="1 2">
    <name type="scientific">Hypsibius exemplaris</name>
    <name type="common">Freshwater tardigrade</name>
    <dbReference type="NCBI Taxonomy" id="2072580"/>
    <lineage>
        <taxon>Eukaryota</taxon>
        <taxon>Metazoa</taxon>
        <taxon>Ecdysozoa</taxon>
        <taxon>Tardigrada</taxon>
        <taxon>Eutardigrada</taxon>
        <taxon>Parachela</taxon>
        <taxon>Hypsibioidea</taxon>
        <taxon>Hypsibiidae</taxon>
        <taxon>Hypsibius</taxon>
    </lineage>
</organism>
<dbReference type="Proteomes" id="UP000192578">
    <property type="component" value="Unassembled WGS sequence"/>
</dbReference>
<feature type="non-terminal residue" evidence="1">
    <location>
        <position position="1"/>
    </location>
</feature>
<evidence type="ECO:0000313" key="2">
    <source>
        <dbReference type="Proteomes" id="UP000192578"/>
    </source>
</evidence>
<keyword evidence="2" id="KW-1185">Reference proteome</keyword>
<dbReference type="EMBL" id="MTYJ01000854">
    <property type="protein sequence ID" value="OWA55487.1"/>
    <property type="molecule type" value="Genomic_DNA"/>
</dbReference>
<dbReference type="AlphaFoldDB" id="A0A9X6NKF2"/>
<proteinExistence type="predicted"/>
<evidence type="ECO:0000313" key="1">
    <source>
        <dbReference type="EMBL" id="OWA55487.1"/>
    </source>
</evidence>
<name>A0A9X6NKF2_HYPEX</name>
<accession>A0A9X6NKF2</accession>
<protein>
    <submittedName>
        <fullName evidence="1">Uncharacterized protein</fullName>
    </submittedName>
</protein>
<reference evidence="2" key="1">
    <citation type="submission" date="2017-01" db="EMBL/GenBank/DDBJ databases">
        <title>Comparative genomics of anhydrobiosis in the tardigrade Hypsibius dujardini.</title>
        <authorList>
            <person name="Yoshida Y."/>
            <person name="Koutsovoulos G."/>
            <person name="Laetsch D."/>
            <person name="Stevens L."/>
            <person name="Kumar S."/>
            <person name="Horikawa D."/>
            <person name="Ishino K."/>
            <person name="Komine S."/>
            <person name="Tomita M."/>
            <person name="Blaxter M."/>
            <person name="Arakawa K."/>
        </authorList>
    </citation>
    <scope>NUCLEOTIDE SEQUENCE [LARGE SCALE GENOMIC DNA]</scope>
    <source>
        <strain evidence="2">Z151</strain>
    </source>
</reference>
<comment type="caution">
    <text evidence="1">The sequence shown here is derived from an EMBL/GenBank/DDBJ whole genome shotgun (WGS) entry which is preliminary data.</text>
</comment>
<sequence length="100" mass="11322">QYRVYPGGNLPKNLSLPDGYYYDEKDFLPQYSNNISRTSAESQRLSLMQKMAKKRGAVSKSFVYQVNHGSTGTWSLESAGRHAISILCTGRSRRCSFSYI</sequence>